<evidence type="ECO:0000259" key="2">
    <source>
        <dbReference type="Pfam" id="PF07686"/>
    </source>
</evidence>
<dbReference type="AlphaFoldDB" id="A0AAN9CI81"/>
<proteinExistence type="predicted"/>
<evidence type="ECO:0000256" key="1">
    <source>
        <dbReference type="SAM" id="MobiDB-lite"/>
    </source>
</evidence>
<accession>A0AAN9CI81</accession>
<evidence type="ECO:0000313" key="4">
    <source>
        <dbReference type="Proteomes" id="UP001364617"/>
    </source>
</evidence>
<dbReference type="EMBL" id="JAYKXH010000018">
    <property type="protein sequence ID" value="KAK7136631.1"/>
    <property type="molecule type" value="Genomic_DNA"/>
</dbReference>
<organism evidence="3 4">
    <name type="scientific">Phoxinus phoxinus</name>
    <name type="common">Eurasian minnow</name>
    <dbReference type="NCBI Taxonomy" id="58324"/>
    <lineage>
        <taxon>Eukaryota</taxon>
        <taxon>Metazoa</taxon>
        <taxon>Chordata</taxon>
        <taxon>Craniata</taxon>
        <taxon>Vertebrata</taxon>
        <taxon>Euteleostomi</taxon>
        <taxon>Actinopterygii</taxon>
        <taxon>Neopterygii</taxon>
        <taxon>Teleostei</taxon>
        <taxon>Ostariophysi</taxon>
        <taxon>Cypriniformes</taxon>
        <taxon>Leuciscidae</taxon>
        <taxon>Phoxininae</taxon>
        <taxon>Phoxinus</taxon>
    </lineage>
</organism>
<dbReference type="Proteomes" id="UP001364617">
    <property type="component" value="Unassembled WGS sequence"/>
</dbReference>
<feature type="compositionally biased region" description="Polar residues" evidence="1">
    <location>
        <begin position="114"/>
        <end position="128"/>
    </location>
</feature>
<protein>
    <recommendedName>
        <fullName evidence="2">Immunoglobulin V-set domain-containing protein</fullName>
    </recommendedName>
</protein>
<dbReference type="PANTHER" id="PTHR21063">
    <property type="entry name" value="LFA-3"/>
    <property type="match status" value="1"/>
</dbReference>
<reference evidence="3 4" key="1">
    <citation type="submission" date="2024-02" db="EMBL/GenBank/DDBJ databases">
        <title>Chromosome-level genome assembly of the Eurasian Minnow (Phoxinus phoxinus).</title>
        <authorList>
            <person name="Oriowo T.O."/>
            <person name="Martin S."/>
            <person name="Stange M."/>
            <person name="Chrysostomakis Y."/>
            <person name="Brown T."/>
            <person name="Winkler S."/>
            <person name="Kukowka S."/>
            <person name="Myers E.W."/>
            <person name="Bohne A."/>
        </authorList>
    </citation>
    <scope>NUCLEOTIDE SEQUENCE [LARGE SCALE GENOMIC DNA]</scope>
    <source>
        <strain evidence="3">ZFMK-TIS-60720</strain>
        <tissue evidence="3">Whole Organism</tissue>
    </source>
</reference>
<keyword evidence="4" id="KW-1185">Reference proteome</keyword>
<name>A0AAN9CI81_9TELE</name>
<dbReference type="PANTHER" id="PTHR21063:SF4">
    <property type="entry name" value="CD48 ANTIGEN-RELATED"/>
    <property type="match status" value="1"/>
</dbReference>
<dbReference type="InterPro" id="IPR013106">
    <property type="entry name" value="Ig_V-set"/>
</dbReference>
<dbReference type="InterPro" id="IPR013783">
    <property type="entry name" value="Ig-like_fold"/>
</dbReference>
<dbReference type="Pfam" id="PF07686">
    <property type="entry name" value="V-set"/>
    <property type="match status" value="1"/>
</dbReference>
<feature type="domain" description="Immunoglobulin V-set" evidence="2">
    <location>
        <begin position="2"/>
        <end position="99"/>
    </location>
</feature>
<gene>
    <name evidence="3" type="ORF">R3I93_016848</name>
</gene>
<dbReference type="SUPFAM" id="SSF48726">
    <property type="entry name" value="Immunoglobulin"/>
    <property type="match status" value="1"/>
</dbReference>
<dbReference type="Gene3D" id="2.60.40.10">
    <property type="entry name" value="Immunoglobulins"/>
    <property type="match status" value="1"/>
</dbReference>
<dbReference type="InterPro" id="IPR036179">
    <property type="entry name" value="Ig-like_dom_sf"/>
</dbReference>
<sequence length="128" mass="14366">MKTVSVTVGESVTLNTGITKQRCDVLQWRFAKSGTDLTNPFEVIARLNELNNSDCHGHDGRVHLDHKTGYLIINDIRPTDFGVYKVNITRNGRNMTSKIFLVQESSEREDASEETNSLLKNGQISQSL</sequence>
<feature type="region of interest" description="Disordered" evidence="1">
    <location>
        <begin position="104"/>
        <end position="128"/>
    </location>
</feature>
<evidence type="ECO:0000313" key="3">
    <source>
        <dbReference type="EMBL" id="KAK7136631.1"/>
    </source>
</evidence>
<comment type="caution">
    <text evidence="3">The sequence shown here is derived from an EMBL/GenBank/DDBJ whole genome shotgun (WGS) entry which is preliminary data.</text>
</comment>